<protein>
    <recommendedName>
        <fullName evidence="3">asparagine synthase (glutamine-hydrolyzing)</fullName>
        <ecNumber evidence="3">6.3.5.4</ecNumber>
    </recommendedName>
</protein>
<dbReference type="InterPro" id="IPR029055">
    <property type="entry name" value="Ntn_hydrolases_N"/>
</dbReference>
<evidence type="ECO:0000256" key="3">
    <source>
        <dbReference type="ARBA" id="ARBA00012737"/>
    </source>
</evidence>
<feature type="binding site" evidence="9">
    <location>
        <begin position="371"/>
        <end position="372"/>
    </location>
    <ligand>
        <name>ATP</name>
        <dbReference type="ChEBI" id="CHEBI:30616"/>
    </ligand>
</feature>
<feature type="domain" description="Glutamine amidotransferase type-2" evidence="10">
    <location>
        <begin position="2"/>
        <end position="213"/>
    </location>
</feature>
<dbReference type="EMBL" id="CP003538">
    <property type="protein sequence ID" value="AGH97791.1"/>
    <property type="molecule type" value="Genomic_DNA"/>
</dbReference>
<dbReference type="GO" id="GO:0004066">
    <property type="term" value="F:asparagine synthase (glutamine-hydrolyzing) activity"/>
    <property type="evidence" value="ECO:0007669"/>
    <property type="project" value="UniProtKB-EC"/>
</dbReference>
<dbReference type="CDD" id="cd00712">
    <property type="entry name" value="AsnB"/>
    <property type="match status" value="1"/>
</dbReference>
<dbReference type="Pfam" id="PF13522">
    <property type="entry name" value="GATase_6"/>
    <property type="match status" value="1"/>
</dbReference>
<dbReference type="InterPro" id="IPR017932">
    <property type="entry name" value="GATase_2_dom"/>
</dbReference>
<feature type="binding site" evidence="9">
    <location>
        <position position="100"/>
    </location>
    <ligand>
        <name>L-glutamine</name>
        <dbReference type="ChEBI" id="CHEBI:58359"/>
    </ligand>
</feature>
<evidence type="ECO:0000256" key="9">
    <source>
        <dbReference type="PIRSR" id="PIRSR001589-2"/>
    </source>
</evidence>
<dbReference type="SUPFAM" id="SSF52402">
    <property type="entry name" value="Adenine nucleotide alpha hydrolases-like"/>
    <property type="match status" value="1"/>
</dbReference>
<keyword evidence="4 9" id="KW-0547">Nucleotide-binding</keyword>
<dbReference type="SUPFAM" id="SSF56235">
    <property type="entry name" value="N-terminal nucleophile aminohydrolases (Ntn hydrolases)"/>
    <property type="match status" value="1"/>
</dbReference>
<dbReference type="PIRSF" id="PIRSF001589">
    <property type="entry name" value="Asn_synthetase_glu-h"/>
    <property type="match status" value="1"/>
</dbReference>
<comment type="pathway">
    <text evidence="1">Amino-acid biosynthesis; L-asparagine biosynthesis; L-asparagine from L-aspartate (L-Gln route): step 1/1.</text>
</comment>
<sequence length="626" mass="72558">MCGVAGLLYLDKTPVSPVAIKRMTDIISHRGPDGEGQWVEENIGLGHRRLAIIDLSPAGHQPMVSVDHRYVISFNGEIYNFMELRAELEAKGYWFRSKTDTEVLLYAYAEWGVKALERLNGMFAFALWDRKEKTLLLARDRFGVKPIYYARQGDMLAFGSEQKAIAAHKEFQRHLNKPALLEYFTFQNIFTDQTLLQDVKILPAGHYAIVDMKKRDPELQITQYWDFHFSEPENPASDDEYREELDRLFQQAVKRQLMTDVELGCYLSGGMDSGSITAIAAKEYPYVKTFTCGFDLNSASGIELAYDERARAEFMSYKFKTEHYEMVLKAGDMERCMSKLAWHLEEPRVGQSYPNYYAAQLASKFVKVVLSGAGGDELFGGYPWRYYRAVVNDNFMDYTDKYYMFWQRLIPNSQLKQVFAPIWKDVEHVWTRDIFRDVFKNHKNELKTPEDYINHSLYFEAKTFLHGLLVVEDKLSMAHSLESRVPFLDNDLVDFAMRCPVHLKLNNLADVVRINENETGNKTGKYFEKTKDGKQIIRDVMQKYIPGDITTAEKQGFSAPDASWFKGESIDFVKRTLMINNARVWDFLDRSAVQDMVNEHINGHGNRRLLIWSLLNFEIWLANNEA</sequence>
<dbReference type="HOGENOM" id="CLU_014658_3_1_5"/>
<dbReference type="PANTHER" id="PTHR43284">
    <property type="entry name" value="ASPARAGINE SYNTHETASE (GLUTAMINE-HYDROLYZING)"/>
    <property type="match status" value="1"/>
</dbReference>
<evidence type="ECO:0000256" key="2">
    <source>
        <dbReference type="ARBA" id="ARBA00005752"/>
    </source>
</evidence>
<dbReference type="STRING" id="349215.A11S_971"/>
<evidence type="ECO:0000256" key="5">
    <source>
        <dbReference type="ARBA" id="ARBA00022840"/>
    </source>
</evidence>
<dbReference type="PROSITE" id="PS51278">
    <property type="entry name" value="GATASE_TYPE_2"/>
    <property type="match status" value="1"/>
</dbReference>
<dbReference type="KEGG" id="man:A11S_971"/>
<dbReference type="GO" id="GO:0006529">
    <property type="term" value="P:asparagine biosynthetic process"/>
    <property type="evidence" value="ECO:0007669"/>
    <property type="project" value="UniProtKB-KW"/>
</dbReference>
<evidence type="ECO:0000256" key="1">
    <source>
        <dbReference type="ARBA" id="ARBA00005187"/>
    </source>
</evidence>
<gene>
    <name evidence="11" type="ORF">A11S_971</name>
</gene>
<dbReference type="Gene3D" id="3.40.50.620">
    <property type="entry name" value="HUPs"/>
    <property type="match status" value="1"/>
</dbReference>
<name>M4VIB9_9BACT</name>
<keyword evidence="6 8" id="KW-0315">Glutamine amidotransferase</keyword>
<dbReference type="InterPro" id="IPR001962">
    <property type="entry name" value="Asn_synthase"/>
</dbReference>
<comment type="catalytic activity">
    <reaction evidence="7">
        <text>L-aspartate + L-glutamine + ATP + H2O = L-asparagine + L-glutamate + AMP + diphosphate + H(+)</text>
        <dbReference type="Rhea" id="RHEA:12228"/>
        <dbReference type="ChEBI" id="CHEBI:15377"/>
        <dbReference type="ChEBI" id="CHEBI:15378"/>
        <dbReference type="ChEBI" id="CHEBI:29985"/>
        <dbReference type="ChEBI" id="CHEBI:29991"/>
        <dbReference type="ChEBI" id="CHEBI:30616"/>
        <dbReference type="ChEBI" id="CHEBI:33019"/>
        <dbReference type="ChEBI" id="CHEBI:58048"/>
        <dbReference type="ChEBI" id="CHEBI:58359"/>
        <dbReference type="ChEBI" id="CHEBI:456215"/>
        <dbReference type="EC" id="6.3.5.4"/>
    </reaction>
</comment>
<evidence type="ECO:0000313" key="12">
    <source>
        <dbReference type="Proteomes" id="UP000011932"/>
    </source>
</evidence>
<dbReference type="EC" id="6.3.5.4" evidence="3"/>
<dbReference type="InterPro" id="IPR051786">
    <property type="entry name" value="ASN_synthetase/amidase"/>
</dbReference>
<dbReference type="GO" id="GO:0005524">
    <property type="term" value="F:ATP binding"/>
    <property type="evidence" value="ECO:0007669"/>
    <property type="project" value="UniProtKB-KW"/>
</dbReference>
<evidence type="ECO:0000256" key="7">
    <source>
        <dbReference type="ARBA" id="ARBA00048741"/>
    </source>
</evidence>
<keyword evidence="8" id="KW-0061">Asparagine biosynthesis</keyword>
<dbReference type="PATRIC" id="fig|349215.9.peg.939"/>
<evidence type="ECO:0000256" key="8">
    <source>
        <dbReference type="PIRSR" id="PIRSR001589-1"/>
    </source>
</evidence>
<dbReference type="NCBIfam" id="TIGR01536">
    <property type="entry name" value="asn_synth_AEB"/>
    <property type="match status" value="1"/>
</dbReference>
<dbReference type="Pfam" id="PF00733">
    <property type="entry name" value="Asn_synthase"/>
    <property type="match status" value="1"/>
</dbReference>
<evidence type="ECO:0000259" key="10">
    <source>
        <dbReference type="PROSITE" id="PS51278"/>
    </source>
</evidence>
<dbReference type="Gene3D" id="3.60.20.10">
    <property type="entry name" value="Glutamine Phosphoribosylpyrophosphate, subunit 1, domain 1"/>
    <property type="match status" value="1"/>
</dbReference>
<dbReference type="RefSeq" id="WP_015467337.1">
    <property type="nucleotide sequence ID" value="NC_020812.1"/>
</dbReference>
<dbReference type="GO" id="GO:0005829">
    <property type="term" value="C:cytosol"/>
    <property type="evidence" value="ECO:0007669"/>
    <property type="project" value="TreeGrafter"/>
</dbReference>
<proteinExistence type="inferred from homology"/>
<reference evidence="11 12" key="1">
    <citation type="journal article" date="2013" name="ISME J.">
        <title>By their genes ye shall know them: genomic signatures of predatory bacteria.</title>
        <authorList>
            <person name="Pasternak Z."/>
            <person name="Pietrokovski S."/>
            <person name="Rotem O."/>
            <person name="Gophna U."/>
            <person name="Lurie-Weinberger M.N."/>
            <person name="Jurkevitch E."/>
        </authorList>
    </citation>
    <scope>NUCLEOTIDE SEQUENCE [LARGE SCALE GENOMIC DNA]</scope>
    <source>
        <strain evidence="11">EPB</strain>
    </source>
</reference>
<evidence type="ECO:0000256" key="4">
    <source>
        <dbReference type="ARBA" id="ARBA00022741"/>
    </source>
</evidence>
<dbReference type="Proteomes" id="UP000011932">
    <property type="component" value="Chromosome"/>
</dbReference>
<comment type="similarity">
    <text evidence="2">Belongs to the asparagine synthetase family.</text>
</comment>
<dbReference type="InterPro" id="IPR033738">
    <property type="entry name" value="AsnB_N"/>
</dbReference>
<accession>M4VIB9</accession>
<dbReference type="InterPro" id="IPR014729">
    <property type="entry name" value="Rossmann-like_a/b/a_fold"/>
</dbReference>
<feature type="active site" description="For GATase activity" evidence="8">
    <location>
        <position position="2"/>
    </location>
</feature>
<dbReference type="InterPro" id="IPR006426">
    <property type="entry name" value="Asn_synth_AEB"/>
</dbReference>
<dbReference type="CDD" id="cd01991">
    <property type="entry name" value="Asn_synthase_B_C"/>
    <property type="match status" value="1"/>
</dbReference>
<keyword evidence="11" id="KW-0436">Ligase</keyword>
<evidence type="ECO:0000313" key="11">
    <source>
        <dbReference type="EMBL" id="AGH97791.1"/>
    </source>
</evidence>
<dbReference type="OrthoDB" id="9763290at2"/>
<keyword evidence="5 9" id="KW-0067">ATP-binding</keyword>
<organism evidence="11 12">
    <name type="scientific">Micavibrio aeruginosavorus EPB</name>
    <dbReference type="NCBI Taxonomy" id="349215"/>
    <lineage>
        <taxon>Bacteria</taxon>
        <taxon>Pseudomonadati</taxon>
        <taxon>Bdellovibrionota</taxon>
        <taxon>Bdellovibrionia</taxon>
        <taxon>Bdellovibrionales</taxon>
        <taxon>Pseudobdellovibrionaceae</taxon>
        <taxon>Micavibrio</taxon>
    </lineage>
</organism>
<keyword evidence="8" id="KW-0028">Amino-acid biosynthesis</keyword>
<dbReference type="PANTHER" id="PTHR43284:SF1">
    <property type="entry name" value="ASPARAGINE SYNTHETASE"/>
    <property type="match status" value="1"/>
</dbReference>
<dbReference type="AlphaFoldDB" id="M4VIB9"/>
<evidence type="ECO:0000256" key="6">
    <source>
        <dbReference type="ARBA" id="ARBA00022962"/>
    </source>
</evidence>